<comment type="function">
    <text evidence="18">Catalyzes the epimerization of the S- and R-forms of NAD(P)HX, a damaged form of NAD(P)H that is a result of enzymatic or heat-dependent hydration. This is a prerequisite for the S-specific NAD(P)H-hydrate dehydratase to allow the repair of both epimers of NAD(P)HX.</text>
</comment>
<dbReference type="Pfam" id="PF03853">
    <property type="entry name" value="YjeF_N"/>
    <property type="match status" value="1"/>
</dbReference>
<evidence type="ECO:0000256" key="8">
    <source>
        <dbReference type="ARBA" id="ARBA00022857"/>
    </source>
</evidence>
<dbReference type="SUPFAM" id="SSF53613">
    <property type="entry name" value="Ribokinase-like"/>
    <property type="match status" value="1"/>
</dbReference>
<comment type="catalytic activity">
    <reaction evidence="16 17 19">
        <text>(6S)-NADPHX + ADP = AMP + phosphate + NADPH + H(+)</text>
        <dbReference type="Rhea" id="RHEA:32235"/>
        <dbReference type="ChEBI" id="CHEBI:15378"/>
        <dbReference type="ChEBI" id="CHEBI:43474"/>
        <dbReference type="ChEBI" id="CHEBI:57783"/>
        <dbReference type="ChEBI" id="CHEBI:64076"/>
        <dbReference type="ChEBI" id="CHEBI:456215"/>
        <dbReference type="ChEBI" id="CHEBI:456216"/>
        <dbReference type="EC" id="4.2.1.136"/>
    </reaction>
</comment>
<evidence type="ECO:0000313" key="24">
    <source>
        <dbReference type="Proteomes" id="UP000035352"/>
    </source>
</evidence>
<feature type="binding site" evidence="17">
    <location>
        <position position="292"/>
    </location>
    <ligand>
        <name>(6S)-NADPHX</name>
        <dbReference type="ChEBI" id="CHEBI:64076"/>
    </ligand>
</feature>
<feature type="binding site" evidence="17">
    <location>
        <position position="470"/>
    </location>
    <ligand>
        <name>AMP</name>
        <dbReference type="ChEBI" id="CHEBI:456215"/>
    </ligand>
</feature>
<evidence type="ECO:0000256" key="11">
    <source>
        <dbReference type="ARBA" id="ARBA00023235"/>
    </source>
</evidence>
<keyword evidence="11 18" id="KW-0413">Isomerase</keyword>
<comment type="subunit">
    <text evidence="17">Homotetramer.</text>
</comment>
<evidence type="ECO:0000256" key="2">
    <source>
        <dbReference type="ARBA" id="ARBA00000909"/>
    </source>
</evidence>
<dbReference type="GO" id="GO:0016301">
    <property type="term" value="F:kinase activity"/>
    <property type="evidence" value="ECO:0007669"/>
    <property type="project" value="UniProtKB-KW"/>
</dbReference>
<comment type="similarity">
    <text evidence="17">Belongs to the NnrD/CARKD family.</text>
</comment>
<feature type="binding site" evidence="18">
    <location>
        <position position="190"/>
    </location>
    <ligand>
        <name>(6S)-NADPHX</name>
        <dbReference type="ChEBI" id="CHEBI:64076"/>
    </ligand>
</feature>
<organism evidence="23 24">
    <name type="scientific">Caldimonas brevitalea</name>
    <dbReference type="NCBI Taxonomy" id="413882"/>
    <lineage>
        <taxon>Bacteria</taxon>
        <taxon>Pseudomonadati</taxon>
        <taxon>Pseudomonadota</taxon>
        <taxon>Betaproteobacteria</taxon>
        <taxon>Burkholderiales</taxon>
        <taxon>Sphaerotilaceae</taxon>
        <taxon>Caldimonas</taxon>
    </lineage>
</organism>
<feature type="region of interest" description="Disordered" evidence="20">
    <location>
        <begin position="1"/>
        <end position="37"/>
    </location>
</feature>
<dbReference type="GO" id="GO:0046496">
    <property type="term" value="P:nicotinamide nucleotide metabolic process"/>
    <property type="evidence" value="ECO:0007669"/>
    <property type="project" value="UniProtKB-UniRule"/>
</dbReference>
<keyword evidence="12 17" id="KW-0456">Lyase</keyword>
<dbReference type="GO" id="GO:0052855">
    <property type="term" value="F:ADP-dependent NAD(P)H-hydrate dehydratase activity"/>
    <property type="evidence" value="ECO:0007669"/>
    <property type="project" value="UniProtKB-UniRule"/>
</dbReference>
<dbReference type="PANTHER" id="PTHR12592:SF0">
    <property type="entry name" value="ATP-DEPENDENT (S)-NAD(P)H-HYDRATE DEHYDRATASE"/>
    <property type="match status" value="1"/>
</dbReference>
<dbReference type="OrthoDB" id="9806925at2"/>
<protein>
    <recommendedName>
        <fullName evidence="19">Bifunctional NAD(P)H-hydrate repair enzyme</fullName>
    </recommendedName>
    <alternativeName>
        <fullName evidence="19">Nicotinamide nucleotide repair protein</fullName>
    </alternativeName>
    <domain>
        <recommendedName>
            <fullName evidence="19">ADP-dependent (S)-NAD(P)H-hydrate dehydratase</fullName>
            <ecNumber evidence="19">4.2.1.136</ecNumber>
        </recommendedName>
        <alternativeName>
            <fullName evidence="19">ADP-dependent NAD(P)HX dehydratase</fullName>
        </alternativeName>
    </domain>
    <domain>
        <recommendedName>
            <fullName evidence="19">NAD(P)H-hydrate epimerase</fullName>
            <ecNumber evidence="19">5.1.99.6</ecNumber>
        </recommendedName>
    </domain>
</protein>
<keyword evidence="10 17" id="KW-0520">NAD</keyword>
<evidence type="ECO:0000256" key="13">
    <source>
        <dbReference type="ARBA" id="ARBA00023268"/>
    </source>
</evidence>
<keyword evidence="7 17" id="KW-0067">ATP-binding</keyword>
<keyword evidence="23" id="KW-0418">Kinase</keyword>
<dbReference type="PANTHER" id="PTHR12592">
    <property type="entry name" value="ATP-DEPENDENT (S)-NAD(P)H-HYDRATE DEHYDRATASE FAMILY MEMBER"/>
    <property type="match status" value="1"/>
</dbReference>
<dbReference type="PROSITE" id="PS01050">
    <property type="entry name" value="YJEF_C_2"/>
    <property type="match status" value="1"/>
</dbReference>
<dbReference type="InterPro" id="IPR029056">
    <property type="entry name" value="Ribokinase-like"/>
</dbReference>
<dbReference type="EC" id="4.2.1.136" evidence="19"/>
<evidence type="ECO:0000256" key="20">
    <source>
        <dbReference type="SAM" id="MobiDB-lite"/>
    </source>
</evidence>
<evidence type="ECO:0000256" key="9">
    <source>
        <dbReference type="ARBA" id="ARBA00022958"/>
    </source>
</evidence>
<feature type="binding site" evidence="18">
    <location>
        <position position="155"/>
    </location>
    <ligand>
        <name>K(+)</name>
        <dbReference type="ChEBI" id="CHEBI:29103"/>
    </ligand>
</feature>
<feature type="binding site" evidence="18">
    <location>
        <begin position="88"/>
        <end position="92"/>
    </location>
    <ligand>
        <name>(6S)-NADPHX</name>
        <dbReference type="ChEBI" id="CHEBI:64076"/>
    </ligand>
</feature>
<dbReference type="KEGG" id="pbh:AAW51_2304"/>
<dbReference type="InterPro" id="IPR036652">
    <property type="entry name" value="YjeF_N_dom_sf"/>
</dbReference>
<evidence type="ECO:0000256" key="18">
    <source>
        <dbReference type="HAMAP-Rule" id="MF_01966"/>
    </source>
</evidence>
<feature type="binding site" evidence="18">
    <location>
        <position position="193"/>
    </location>
    <ligand>
        <name>K(+)</name>
        <dbReference type="ChEBI" id="CHEBI:29103"/>
    </ligand>
</feature>
<evidence type="ECO:0000256" key="16">
    <source>
        <dbReference type="ARBA" id="ARBA00049209"/>
    </source>
</evidence>
<dbReference type="PROSITE" id="PS51383">
    <property type="entry name" value="YJEF_C_3"/>
    <property type="match status" value="1"/>
</dbReference>
<feature type="domain" description="YjeF C-terminal" evidence="21">
    <location>
        <begin position="257"/>
        <end position="530"/>
    </location>
</feature>
<dbReference type="InterPro" id="IPR000631">
    <property type="entry name" value="CARKD"/>
</dbReference>
<comment type="catalytic activity">
    <reaction evidence="15 17 19">
        <text>(6S)-NADHX + ADP = AMP + phosphate + NADH + H(+)</text>
        <dbReference type="Rhea" id="RHEA:32223"/>
        <dbReference type="ChEBI" id="CHEBI:15378"/>
        <dbReference type="ChEBI" id="CHEBI:43474"/>
        <dbReference type="ChEBI" id="CHEBI:57945"/>
        <dbReference type="ChEBI" id="CHEBI:64074"/>
        <dbReference type="ChEBI" id="CHEBI:456215"/>
        <dbReference type="ChEBI" id="CHEBI:456216"/>
        <dbReference type="EC" id="4.2.1.136"/>
    </reaction>
</comment>
<evidence type="ECO:0000256" key="14">
    <source>
        <dbReference type="ARBA" id="ARBA00025153"/>
    </source>
</evidence>
<evidence type="ECO:0000256" key="3">
    <source>
        <dbReference type="ARBA" id="ARBA00006001"/>
    </source>
</evidence>
<evidence type="ECO:0000256" key="6">
    <source>
        <dbReference type="ARBA" id="ARBA00022741"/>
    </source>
</evidence>
<dbReference type="Gene3D" id="3.40.50.10260">
    <property type="entry name" value="YjeF N-terminal domain"/>
    <property type="match status" value="1"/>
</dbReference>
<comment type="caution">
    <text evidence="18">Lacks conserved residue(s) required for the propagation of feature annotation.</text>
</comment>
<comment type="catalytic activity">
    <reaction evidence="2 18 19">
        <text>(6R)-NADPHX = (6S)-NADPHX</text>
        <dbReference type="Rhea" id="RHEA:32227"/>
        <dbReference type="ChEBI" id="CHEBI:64076"/>
        <dbReference type="ChEBI" id="CHEBI:64077"/>
        <dbReference type="EC" id="5.1.99.6"/>
    </reaction>
</comment>
<evidence type="ECO:0000256" key="7">
    <source>
        <dbReference type="ARBA" id="ARBA00022840"/>
    </source>
</evidence>
<evidence type="ECO:0000256" key="19">
    <source>
        <dbReference type="PIRNR" id="PIRNR017184"/>
    </source>
</evidence>
<feature type="binding site" evidence="17">
    <location>
        <position position="471"/>
    </location>
    <ligand>
        <name>(6S)-NADPHX</name>
        <dbReference type="ChEBI" id="CHEBI:64076"/>
    </ligand>
</feature>
<comment type="similarity">
    <text evidence="3 19">In the N-terminal section; belongs to the NnrE/AIBP family.</text>
</comment>
<proteinExistence type="inferred from homology"/>
<dbReference type="InterPro" id="IPR004443">
    <property type="entry name" value="YjeF_N_dom"/>
</dbReference>
<dbReference type="InterPro" id="IPR017953">
    <property type="entry name" value="Carbohydrate_kinase_pred_CS"/>
</dbReference>
<dbReference type="NCBIfam" id="TIGR00197">
    <property type="entry name" value="yjeF_nterm"/>
    <property type="match status" value="1"/>
</dbReference>
<evidence type="ECO:0000256" key="10">
    <source>
        <dbReference type="ARBA" id="ARBA00023027"/>
    </source>
</evidence>
<comment type="similarity">
    <text evidence="4 19">In the C-terminal section; belongs to the NnrD/CARKD family.</text>
</comment>
<dbReference type="EMBL" id="CP011371">
    <property type="protein sequence ID" value="AKJ28995.1"/>
    <property type="molecule type" value="Genomic_DNA"/>
</dbReference>
<dbReference type="GO" id="GO:0005524">
    <property type="term" value="F:ATP binding"/>
    <property type="evidence" value="ECO:0007669"/>
    <property type="project" value="UniProtKB-UniRule"/>
</dbReference>
<comment type="cofactor">
    <cofactor evidence="17">
        <name>Mg(2+)</name>
        <dbReference type="ChEBI" id="CHEBI:18420"/>
    </cofactor>
</comment>
<dbReference type="HAMAP" id="MF_01966">
    <property type="entry name" value="NADHX_epimerase"/>
    <property type="match status" value="1"/>
</dbReference>
<gene>
    <name evidence="17" type="primary">nnrD</name>
    <name evidence="18" type="synonym">nnrE</name>
    <name evidence="23" type="ORF">AAW51_2304</name>
</gene>
<keyword evidence="23" id="KW-0808">Transferase</keyword>
<keyword evidence="13" id="KW-0511">Multifunctional enzyme</keyword>
<dbReference type="InterPro" id="IPR030677">
    <property type="entry name" value="Nnr"/>
</dbReference>
<comment type="catalytic activity">
    <reaction evidence="1 18 19">
        <text>(6R)-NADHX = (6S)-NADHX</text>
        <dbReference type="Rhea" id="RHEA:32215"/>
        <dbReference type="ChEBI" id="CHEBI:64074"/>
        <dbReference type="ChEBI" id="CHEBI:64075"/>
        <dbReference type="EC" id="5.1.99.6"/>
    </reaction>
</comment>
<comment type="function">
    <text evidence="14 19">Bifunctional enzyme that catalyzes the epimerization of the S- and R-forms of NAD(P)HX and the dehydration of the S-form of NAD(P)HX at the expense of ADP, which is converted to AMP. This allows the repair of both epimers of NAD(P)HX, a damaged form of NAD(P)H that is a result of enzymatic or heat-dependent hydration.</text>
</comment>
<evidence type="ECO:0000256" key="4">
    <source>
        <dbReference type="ARBA" id="ARBA00009524"/>
    </source>
</evidence>
<evidence type="ECO:0000256" key="17">
    <source>
        <dbReference type="HAMAP-Rule" id="MF_01965"/>
    </source>
</evidence>
<feature type="binding site" evidence="17">
    <location>
        <position position="404"/>
    </location>
    <ligand>
        <name>(6S)-NADPHX</name>
        <dbReference type="ChEBI" id="CHEBI:64076"/>
    </ligand>
</feature>
<dbReference type="Gene3D" id="3.40.1190.20">
    <property type="match status" value="1"/>
</dbReference>
<feature type="binding site" evidence="17">
    <location>
        <position position="350"/>
    </location>
    <ligand>
        <name>(6S)-NADPHX</name>
        <dbReference type="ChEBI" id="CHEBI:64076"/>
    </ligand>
</feature>
<dbReference type="PATRIC" id="fig|413882.6.peg.2412"/>
<dbReference type="PIRSF" id="PIRSF017184">
    <property type="entry name" value="Nnr"/>
    <property type="match status" value="1"/>
</dbReference>
<keyword evidence="8 17" id="KW-0521">NADP</keyword>
<keyword evidence="24" id="KW-1185">Reference proteome</keyword>
<dbReference type="Proteomes" id="UP000035352">
    <property type="component" value="Chromosome"/>
</dbReference>
<comment type="function">
    <text evidence="17">Catalyzes the dehydration of the S-form of NAD(P)HX at the expense of ADP, which is converted to AMP. Together with NAD(P)HX epimerase, which catalyzes the epimerization of the S- and R-forms, the enzyme allows the repair of both epimers of NAD(P)HX, a damaged form of NAD(P)H that is a result of enzymatic or heat-dependent hydration.</text>
</comment>
<sequence length="530" mass="53520">MNSPDLQALPVDPPPSAPRLRRILPPGAGSTGSWPLYGRDDSRAVEAAAHPALPPHTLMRRAGEASARLALAMAPHARRVWVAAGPGNNGGDGLEAALRLTQAGKSVSVSLLADPDRLPADAAAALQRARAAGVVVTPGDPAALPSAAPADLAIDALLGLGSSSRRRPEGLLASAVAQLRAWPGPVLALDLPTGLDAETGQPVGGDIATCVRATHTLALLTLKPGLFTGHGRDLAGTVWFDDLGVTPRLDPLAELSGEAAALALLPPRAHAQHKGSFGDVLVVGGAPSMTGAALLAARAALAAGAGRVYTALLDPAALRHDALAPELMFREPGAFERMDATSLTVVCGCGGGDAVAAVLPGVLERAARVVLDADALNQVAADTQLAHLLRARSAQGLATILTPHPLEAARLLGCTTQEVQADRLQAAVRLAERLTCTVVLKGSGSVVAAPGRRPAVNGSGNAALASAGTGDVLAGWLGGRWAQGLEARDAAVLAVYEHGAAADRWLALGRDTRGPLSASALIGVLGRAVG</sequence>
<dbReference type="HAMAP" id="MF_01965">
    <property type="entry name" value="NADHX_dehydratase"/>
    <property type="match status" value="1"/>
</dbReference>
<dbReference type="AlphaFoldDB" id="A0A0G3BR12"/>
<evidence type="ECO:0000256" key="15">
    <source>
        <dbReference type="ARBA" id="ARBA00048238"/>
    </source>
</evidence>
<dbReference type="CDD" id="cd01171">
    <property type="entry name" value="YXKO-related"/>
    <property type="match status" value="1"/>
</dbReference>
<evidence type="ECO:0000259" key="22">
    <source>
        <dbReference type="PROSITE" id="PS51385"/>
    </source>
</evidence>
<dbReference type="NCBIfam" id="TIGR00196">
    <property type="entry name" value="yjeF_cterm"/>
    <property type="match status" value="1"/>
</dbReference>
<evidence type="ECO:0000256" key="12">
    <source>
        <dbReference type="ARBA" id="ARBA00023239"/>
    </source>
</evidence>
<dbReference type="STRING" id="413882.AAW51_2304"/>
<dbReference type="RefSeq" id="WP_083438231.1">
    <property type="nucleotide sequence ID" value="NZ_CP011371.1"/>
</dbReference>
<dbReference type="Pfam" id="PF01256">
    <property type="entry name" value="Carb_kinase"/>
    <property type="match status" value="1"/>
</dbReference>
<evidence type="ECO:0000259" key="21">
    <source>
        <dbReference type="PROSITE" id="PS51383"/>
    </source>
</evidence>
<comment type="cofactor">
    <cofactor evidence="18 19">
        <name>K(+)</name>
        <dbReference type="ChEBI" id="CHEBI:29103"/>
    </cofactor>
    <text evidence="18 19">Binds 1 potassium ion per subunit.</text>
</comment>
<keyword evidence="6 17" id="KW-0547">Nucleotide-binding</keyword>
<keyword evidence="5 18" id="KW-0479">Metal-binding</keyword>
<dbReference type="GO" id="GO:0046872">
    <property type="term" value="F:metal ion binding"/>
    <property type="evidence" value="ECO:0007669"/>
    <property type="project" value="UniProtKB-UniRule"/>
</dbReference>
<dbReference type="SUPFAM" id="SSF64153">
    <property type="entry name" value="YjeF N-terminal domain-like"/>
    <property type="match status" value="1"/>
</dbReference>
<dbReference type="EC" id="5.1.99.6" evidence="19"/>
<reference evidence="23 24" key="1">
    <citation type="submission" date="2015-05" db="EMBL/GenBank/DDBJ databases">
        <authorList>
            <person name="Tang B."/>
            <person name="Yu Y."/>
        </authorList>
    </citation>
    <scope>NUCLEOTIDE SEQUENCE [LARGE SCALE GENOMIC DNA]</scope>
    <source>
        <strain evidence="23 24">DSM 7029</strain>
    </source>
</reference>
<dbReference type="GO" id="GO:0052856">
    <property type="term" value="F:NAD(P)HX epimerase activity"/>
    <property type="evidence" value="ECO:0007669"/>
    <property type="project" value="UniProtKB-UniRule"/>
</dbReference>
<accession>A0A0G3BR12</accession>
<name>A0A0G3BR12_9BURK</name>
<dbReference type="PROSITE" id="PS51385">
    <property type="entry name" value="YJEF_N"/>
    <property type="match status" value="1"/>
</dbReference>
<keyword evidence="9 18" id="KW-0630">Potassium</keyword>
<evidence type="ECO:0000313" key="23">
    <source>
        <dbReference type="EMBL" id="AKJ28995.1"/>
    </source>
</evidence>
<dbReference type="GO" id="GO:0110051">
    <property type="term" value="P:metabolite repair"/>
    <property type="evidence" value="ECO:0007669"/>
    <property type="project" value="TreeGrafter"/>
</dbReference>
<feature type="binding site" evidence="18">
    <location>
        <position position="89"/>
    </location>
    <ligand>
        <name>K(+)</name>
        <dbReference type="ChEBI" id="CHEBI:29103"/>
    </ligand>
</feature>
<evidence type="ECO:0000256" key="5">
    <source>
        <dbReference type="ARBA" id="ARBA00022723"/>
    </source>
</evidence>
<evidence type="ECO:0000256" key="1">
    <source>
        <dbReference type="ARBA" id="ARBA00000013"/>
    </source>
</evidence>
<comment type="similarity">
    <text evidence="18">Belongs to the NnrE/AIBP family.</text>
</comment>
<feature type="binding site" evidence="17">
    <location>
        <begin position="441"/>
        <end position="445"/>
    </location>
    <ligand>
        <name>AMP</name>
        <dbReference type="ChEBI" id="CHEBI:456215"/>
    </ligand>
</feature>
<feature type="domain" description="YjeF N-terminal" evidence="22">
    <location>
        <begin position="42"/>
        <end position="251"/>
    </location>
</feature>